<evidence type="ECO:0000313" key="4">
    <source>
        <dbReference type="Proteomes" id="UP001519654"/>
    </source>
</evidence>
<comment type="caution">
    <text evidence="3">The sequence shown here is derived from an EMBL/GenBank/DDBJ whole genome shotgun (WGS) entry which is preliminary data.</text>
</comment>
<protein>
    <submittedName>
        <fullName evidence="3">Patatin-like phospholipase family protein</fullName>
    </submittedName>
</protein>
<keyword evidence="2" id="KW-1133">Transmembrane helix</keyword>
<dbReference type="RefSeq" id="WP_215795470.1">
    <property type="nucleotide sequence ID" value="NZ_JAHKKG010000018.1"/>
</dbReference>
<evidence type="ECO:0000313" key="3">
    <source>
        <dbReference type="EMBL" id="MBU2670248.1"/>
    </source>
</evidence>
<feature type="transmembrane region" description="Helical" evidence="2">
    <location>
        <begin position="364"/>
        <end position="383"/>
    </location>
</feature>
<evidence type="ECO:0000256" key="2">
    <source>
        <dbReference type="SAM" id="Phobius"/>
    </source>
</evidence>
<name>A0ABS5Z5N9_9ACTN</name>
<feature type="transmembrane region" description="Helical" evidence="2">
    <location>
        <begin position="248"/>
        <end position="268"/>
    </location>
</feature>
<feature type="region of interest" description="Disordered" evidence="1">
    <location>
        <begin position="853"/>
        <end position="875"/>
    </location>
</feature>
<keyword evidence="4" id="KW-1185">Reference proteome</keyword>
<keyword evidence="2" id="KW-0472">Membrane</keyword>
<reference evidence="3 4" key="1">
    <citation type="submission" date="2021-06" db="EMBL/GenBank/DDBJ databases">
        <title>Actinoplanes lichenicola sp. nov., and Actinoplanes ovalisporus sp. nov., isolated from lichen in Thailand.</title>
        <authorList>
            <person name="Saeng-In P."/>
            <person name="Kanchanasin P."/>
            <person name="Yuki M."/>
            <person name="Kudo T."/>
            <person name="Ohkuma M."/>
            <person name="Phongsopitanun W."/>
            <person name="Tanasupawat S."/>
        </authorList>
    </citation>
    <scope>NUCLEOTIDE SEQUENCE [LARGE SCALE GENOMIC DNA]</scope>
    <source>
        <strain evidence="3 4">NBRC 110975</strain>
    </source>
</reference>
<feature type="transmembrane region" description="Helical" evidence="2">
    <location>
        <begin position="280"/>
        <end position="305"/>
    </location>
</feature>
<evidence type="ECO:0000256" key="1">
    <source>
        <dbReference type="SAM" id="MobiDB-lite"/>
    </source>
</evidence>
<gene>
    <name evidence="3" type="ORF">KOI35_42780</name>
</gene>
<proteinExistence type="predicted"/>
<sequence length="875" mass="96416">MAVPSSREALRALDDLLFTSRPGTLMRHDYLPDGFSSVDATEDGRNWVWSDPPAVRVGGYANPETYRQLGAASSVVWETPHDALAQDSRMTEDERRLYCRTSVDLTMRGGTTSGVVYPLAVCEIATTRRLRNVGGASAGAIAAATAAAAEIGRSYPPAEPDGALTSDDARTGKVRSGFAGLADMVGWVCQVGPQYAPHQHDEYRLAQLFRPAPRQRHLFALVTAVMRNRLWAVPLIALMAFGKWSRLALTLLVVGGLAVTAALSVRIGSWPPLGRSPRHAVFWAVSDLSLFFVFVAGVLVLLPLIRTPLVRPEKIPDWLERLAKVTSAVDRGRSGPGRVIVALVLFGAPLVLARLGLWHWTAGVLVGLALSSGIVVVVGIGVFRFQAEAREIGVGLVAGASPRTHRSLPEWLAGAPRPTVDPALLPWLGQALRQLAGLGEGEVLRFGHLWQGPGFEPTGWRPRARDAEAARLDWLERTEQIRGMAGDPRRRSVNLELITTDLTRQRPYRFPLDPLDPDDPDGEQLYLCLEDLQDLVDDDVLAALRDPQAQGCQSIEGGPLRLHRLPDPWNLPVAFAVRLSVALPGLFKAVRLYRLVQPTEVRDDFGRLLRAGTAGLRWPERTALAEELWFSDGGITSNFPVHLFDLLLPNWPTFGLNLGPHPEGHPHQDVWLPQDWQAMRAPSSEIRPAATSFVSAVVGTSRSWRDTMQTGMPGYRGRVAWVRQRGNEGGTNLYMSREVIASLALRGAFAGARLRRRFDDDTQMKRYLWLRLRTALGNAQHLRDDVRAGLPSYQEILTGADEFLNKLEDTYAWDPYSEGINWYRPDDPLFWAAAEQLLRDLAGLTDCAASAPSGRDAILRDSPTPHPSLRQTPPM</sequence>
<dbReference type="InterPro" id="IPR016035">
    <property type="entry name" value="Acyl_Trfase/lysoPLipase"/>
</dbReference>
<accession>A0ABS5Z5N9</accession>
<feature type="transmembrane region" description="Helical" evidence="2">
    <location>
        <begin position="339"/>
        <end position="358"/>
    </location>
</feature>
<organism evidence="3 4">
    <name type="scientific">Paractinoplanes bogorensis</name>
    <dbReference type="NCBI Taxonomy" id="1610840"/>
    <lineage>
        <taxon>Bacteria</taxon>
        <taxon>Bacillati</taxon>
        <taxon>Actinomycetota</taxon>
        <taxon>Actinomycetes</taxon>
        <taxon>Micromonosporales</taxon>
        <taxon>Micromonosporaceae</taxon>
        <taxon>Paractinoplanes</taxon>
    </lineage>
</organism>
<dbReference type="EMBL" id="JAHKKG010000018">
    <property type="protein sequence ID" value="MBU2670248.1"/>
    <property type="molecule type" value="Genomic_DNA"/>
</dbReference>
<dbReference type="Proteomes" id="UP001519654">
    <property type="component" value="Unassembled WGS sequence"/>
</dbReference>
<dbReference type="SUPFAM" id="SSF52151">
    <property type="entry name" value="FabD/lysophospholipase-like"/>
    <property type="match status" value="1"/>
</dbReference>
<keyword evidence="2" id="KW-0812">Transmembrane</keyword>
<dbReference type="Gene3D" id="3.40.1090.10">
    <property type="entry name" value="Cytosolic phospholipase A2 catalytic domain"/>
    <property type="match status" value="1"/>
</dbReference>